<evidence type="ECO:0000313" key="2">
    <source>
        <dbReference type="Proteomes" id="UP001157502"/>
    </source>
</evidence>
<keyword evidence="2" id="KW-1185">Reference proteome</keyword>
<dbReference type="Proteomes" id="UP001157502">
    <property type="component" value="Chromosome 1"/>
</dbReference>
<proteinExistence type="predicted"/>
<accession>A0ACC2HJU1</accession>
<name>A0ACC2HJU1_DALPE</name>
<comment type="caution">
    <text evidence="1">The sequence shown here is derived from an EMBL/GenBank/DDBJ whole genome shotgun (WGS) entry which is preliminary data.</text>
</comment>
<gene>
    <name evidence="1" type="ORF">DPEC_G00002540</name>
</gene>
<sequence length="162" mass="18795">MLRHWGKLSVRDGILYKVKKDEIMNKTTYQFIVPDSLKARILHGLHDSAGHQGQARTLSLARQRFFWIGMERDIINHVRNFFRCVVGKTPEPHDRAPLVSICTSEPMELVCIDFWTAEQTDKKCVDVLVVTDHFSKLSHAFPCKNQSAKQVAHRLWNDFFCV</sequence>
<protein>
    <submittedName>
        <fullName evidence="1">Uncharacterized protein</fullName>
    </submittedName>
</protein>
<dbReference type="EMBL" id="CM055728">
    <property type="protein sequence ID" value="KAJ8015996.1"/>
    <property type="molecule type" value="Genomic_DNA"/>
</dbReference>
<reference evidence="1" key="1">
    <citation type="submission" date="2021-05" db="EMBL/GenBank/DDBJ databases">
        <authorList>
            <person name="Pan Q."/>
            <person name="Jouanno E."/>
            <person name="Zahm M."/>
            <person name="Klopp C."/>
            <person name="Cabau C."/>
            <person name="Louis A."/>
            <person name="Berthelot C."/>
            <person name="Parey E."/>
            <person name="Roest Crollius H."/>
            <person name="Montfort J."/>
            <person name="Robinson-Rechavi M."/>
            <person name="Bouchez O."/>
            <person name="Lampietro C."/>
            <person name="Lopez Roques C."/>
            <person name="Donnadieu C."/>
            <person name="Postlethwait J."/>
            <person name="Bobe J."/>
            <person name="Dillon D."/>
            <person name="Chandos A."/>
            <person name="von Hippel F."/>
            <person name="Guiguen Y."/>
        </authorList>
    </citation>
    <scope>NUCLEOTIDE SEQUENCE</scope>
    <source>
        <strain evidence="1">YG-Jan2019</strain>
    </source>
</reference>
<organism evidence="1 2">
    <name type="scientific">Dallia pectoralis</name>
    <name type="common">Alaska blackfish</name>
    <dbReference type="NCBI Taxonomy" id="75939"/>
    <lineage>
        <taxon>Eukaryota</taxon>
        <taxon>Metazoa</taxon>
        <taxon>Chordata</taxon>
        <taxon>Craniata</taxon>
        <taxon>Vertebrata</taxon>
        <taxon>Euteleostomi</taxon>
        <taxon>Actinopterygii</taxon>
        <taxon>Neopterygii</taxon>
        <taxon>Teleostei</taxon>
        <taxon>Protacanthopterygii</taxon>
        <taxon>Esociformes</taxon>
        <taxon>Umbridae</taxon>
        <taxon>Dallia</taxon>
    </lineage>
</organism>
<evidence type="ECO:0000313" key="1">
    <source>
        <dbReference type="EMBL" id="KAJ8015996.1"/>
    </source>
</evidence>